<keyword evidence="4" id="KW-1185">Reference proteome</keyword>
<dbReference type="Pfam" id="PF01075">
    <property type="entry name" value="Glyco_transf_9"/>
    <property type="match status" value="1"/>
</dbReference>
<dbReference type="InterPro" id="IPR051199">
    <property type="entry name" value="LPS_LOS_Heptosyltrfase"/>
</dbReference>
<dbReference type="HOGENOM" id="CLU_675862_0_0_4"/>
<dbReference type="GO" id="GO:0008713">
    <property type="term" value="F:ADP-heptose-lipopolysaccharide heptosyltransferase activity"/>
    <property type="evidence" value="ECO:0007669"/>
    <property type="project" value="TreeGrafter"/>
</dbReference>
<evidence type="ECO:0000256" key="1">
    <source>
        <dbReference type="ARBA" id="ARBA00022676"/>
    </source>
</evidence>
<dbReference type="Proteomes" id="UP000003973">
    <property type="component" value="Unassembled WGS sequence"/>
</dbReference>
<dbReference type="eggNOG" id="COG0859">
    <property type="taxonomic scope" value="Bacteria"/>
</dbReference>
<evidence type="ECO:0000256" key="2">
    <source>
        <dbReference type="ARBA" id="ARBA00022679"/>
    </source>
</evidence>
<dbReference type="Gene3D" id="3.40.50.2000">
    <property type="entry name" value="Glycogen Phosphorylase B"/>
    <property type="match status" value="1"/>
</dbReference>
<comment type="caution">
    <text evidence="3">The sequence shown here is derived from an EMBL/GenBank/DDBJ whole genome shotgun (WGS) entry which is preliminary data.</text>
</comment>
<accession>C3X295</accession>
<gene>
    <name evidence="3" type="ORF">OFAG_00484</name>
</gene>
<dbReference type="EMBL" id="ACDP02000026">
    <property type="protein sequence ID" value="EEO27331.1"/>
    <property type="molecule type" value="Genomic_DNA"/>
</dbReference>
<dbReference type="CAZy" id="GT9">
    <property type="family name" value="Glycosyltransferase Family 9"/>
</dbReference>
<dbReference type="AlphaFoldDB" id="C3X295"/>
<organism evidence="3 4">
    <name type="scientific">Oxalobacter paraformigenes</name>
    <dbReference type="NCBI Taxonomy" id="556268"/>
    <lineage>
        <taxon>Bacteria</taxon>
        <taxon>Pseudomonadati</taxon>
        <taxon>Pseudomonadota</taxon>
        <taxon>Betaproteobacteria</taxon>
        <taxon>Burkholderiales</taxon>
        <taxon>Oxalobacteraceae</taxon>
        <taxon>Oxalobacter</taxon>
    </lineage>
</organism>
<evidence type="ECO:0008006" key="5">
    <source>
        <dbReference type="Google" id="ProtNLM"/>
    </source>
</evidence>
<sequence>MQQYLESLLEKIRALRNRSGMTPGKVIPKLIFWNIKYLLKYRKPRSTFKDNTVHIAFIPQAGIGDFAFAAKYVYCLKKTFGNNITIDIVVDNHFEAAECFWKGKKHINRLFNAHKKQNTYDCEIALTRFPVIRYIDKKRVDQVGSERLKQYLKTVSRFQLQNPLLYQSDYLGRCYSLLHGRTRENQADIENRLSMTQVTDFHIPLPENDEETFGKFGIKENAYLVIQTGSGKHFRNENNIRHWPVEYYEELIEKIRKINPSIPIIQIGEAYHKTVKNTDINLLGKTSFREMLTILKGARLLISQEGGLPILRHFISRKPSCVIFGPTDKNFMGFDENSNLNTNNCEGGCEWIFDNWYKTCIKTGKNSGCTKHTLPEKVIEFTRDTIEFE</sequence>
<evidence type="ECO:0000313" key="4">
    <source>
        <dbReference type="Proteomes" id="UP000003973"/>
    </source>
</evidence>
<name>C3X295_9BURK</name>
<keyword evidence="1" id="KW-0328">Glycosyltransferase</keyword>
<dbReference type="InterPro" id="IPR002201">
    <property type="entry name" value="Glyco_trans_9"/>
</dbReference>
<protein>
    <recommendedName>
        <fullName evidence="5">Glycosyltransferase family 9 protein</fullName>
    </recommendedName>
</protein>
<dbReference type="PANTHER" id="PTHR30160">
    <property type="entry name" value="TETRAACYLDISACCHARIDE 4'-KINASE-RELATED"/>
    <property type="match status" value="1"/>
</dbReference>
<dbReference type="SUPFAM" id="SSF53756">
    <property type="entry name" value="UDP-Glycosyltransferase/glycogen phosphorylase"/>
    <property type="match status" value="1"/>
</dbReference>
<dbReference type="GO" id="GO:0005829">
    <property type="term" value="C:cytosol"/>
    <property type="evidence" value="ECO:0007669"/>
    <property type="project" value="TreeGrafter"/>
</dbReference>
<evidence type="ECO:0000313" key="3">
    <source>
        <dbReference type="EMBL" id="EEO27331.1"/>
    </source>
</evidence>
<keyword evidence="2" id="KW-0808">Transferase</keyword>
<proteinExistence type="predicted"/>
<reference evidence="3" key="1">
    <citation type="submission" date="2011-10" db="EMBL/GenBank/DDBJ databases">
        <title>The Genome Sequence of Oxalobacter formigenes HOxBLS.</title>
        <authorList>
            <consortium name="The Broad Institute Genome Sequencing Platform"/>
            <person name="Earl A."/>
            <person name="Ward D."/>
            <person name="Feldgarden M."/>
            <person name="Gevers D."/>
            <person name="Allison M.J."/>
            <person name="Humphrey S."/>
            <person name="Young S.K."/>
            <person name="Zeng Q."/>
            <person name="Gargeya S."/>
            <person name="Fitzgerald M."/>
            <person name="Haas B."/>
            <person name="Abouelleil A."/>
            <person name="Alvarado L."/>
            <person name="Arachchi H.M."/>
            <person name="Berlin A."/>
            <person name="Brown A."/>
            <person name="Chapman S.B."/>
            <person name="Chen Z."/>
            <person name="Dunbar C."/>
            <person name="Freedman E."/>
            <person name="Gearin G."/>
            <person name="Goldberg J."/>
            <person name="Griggs A."/>
            <person name="Gujja S."/>
            <person name="Heiman D."/>
            <person name="Howarth C."/>
            <person name="Larson L."/>
            <person name="Lui A."/>
            <person name="MacDonald P.J.P."/>
            <person name="Montmayeur A."/>
            <person name="Murphy C."/>
            <person name="Neiman D."/>
            <person name="Pearson M."/>
            <person name="Priest M."/>
            <person name="Roberts A."/>
            <person name="Saif S."/>
            <person name="Shea T."/>
            <person name="Shenoy N."/>
            <person name="Sisk P."/>
            <person name="Stolte C."/>
            <person name="Sykes S."/>
            <person name="Wortman J."/>
            <person name="Nusbaum C."/>
            <person name="Birren B."/>
        </authorList>
    </citation>
    <scope>NUCLEOTIDE SEQUENCE [LARGE SCALE GENOMIC DNA]</scope>
    <source>
        <strain evidence="3">HOxBLS</strain>
    </source>
</reference>
<dbReference type="GO" id="GO:0009244">
    <property type="term" value="P:lipopolysaccharide core region biosynthetic process"/>
    <property type="evidence" value="ECO:0007669"/>
    <property type="project" value="TreeGrafter"/>
</dbReference>